<dbReference type="GO" id="GO:0006044">
    <property type="term" value="P:N-acetylglucosamine metabolic process"/>
    <property type="evidence" value="ECO:0007669"/>
    <property type="project" value="TreeGrafter"/>
</dbReference>
<dbReference type="InterPro" id="IPR027417">
    <property type="entry name" value="P-loop_NTPase"/>
</dbReference>
<feature type="domain" description="Sulfotransferase" evidence="1">
    <location>
        <begin position="1"/>
        <end position="88"/>
    </location>
</feature>
<dbReference type="Gene3D" id="3.40.50.300">
    <property type="entry name" value="P-loop containing nucleotide triphosphate hydrolases"/>
    <property type="match status" value="1"/>
</dbReference>
<accession>A0A0P4WI26</accession>
<dbReference type="EMBL" id="GDRN01037360">
    <property type="protein sequence ID" value="JAI67301.1"/>
    <property type="molecule type" value="Transcribed_RNA"/>
</dbReference>
<dbReference type="GO" id="GO:0006790">
    <property type="term" value="P:sulfur compound metabolic process"/>
    <property type="evidence" value="ECO:0007669"/>
    <property type="project" value="TreeGrafter"/>
</dbReference>
<dbReference type="GO" id="GO:0001517">
    <property type="term" value="F:N-acetylglucosamine 6-O-sulfotransferase activity"/>
    <property type="evidence" value="ECO:0007669"/>
    <property type="project" value="TreeGrafter"/>
</dbReference>
<proteinExistence type="predicted"/>
<protein>
    <recommendedName>
        <fullName evidence="1">Sulfotransferase domain-containing protein</fullName>
    </recommendedName>
</protein>
<name>A0A0P4WI26_SCYOL</name>
<reference evidence="2" key="1">
    <citation type="submission" date="2015-09" db="EMBL/GenBank/DDBJ databases">
        <title>Scylla olivacea transcriptome.</title>
        <authorList>
            <person name="Ikhwanuddin M."/>
        </authorList>
    </citation>
    <scope>NUCLEOTIDE SEQUENCE</scope>
</reference>
<evidence type="ECO:0000259" key="1">
    <source>
        <dbReference type="Pfam" id="PF00685"/>
    </source>
</evidence>
<evidence type="ECO:0000313" key="2">
    <source>
        <dbReference type="EMBL" id="JAI67301.1"/>
    </source>
</evidence>
<dbReference type="Pfam" id="PF00685">
    <property type="entry name" value="Sulfotransfer_1"/>
    <property type="match status" value="1"/>
</dbReference>
<dbReference type="InterPro" id="IPR000863">
    <property type="entry name" value="Sulfotransferase_dom"/>
</dbReference>
<dbReference type="PANTHER" id="PTHR10704:SF44">
    <property type="entry name" value="LD35051P-RELATED"/>
    <property type="match status" value="1"/>
</dbReference>
<dbReference type="AlphaFoldDB" id="A0A0P4WI26"/>
<organism evidence="2">
    <name type="scientific">Scylla olivacea</name>
    <name type="common">Orange mud crab</name>
    <name type="synonym">Cancer olivacea</name>
    <dbReference type="NCBI Taxonomy" id="85551"/>
    <lineage>
        <taxon>Eukaryota</taxon>
        <taxon>Metazoa</taxon>
        <taxon>Ecdysozoa</taxon>
        <taxon>Arthropoda</taxon>
        <taxon>Crustacea</taxon>
        <taxon>Multicrustacea</taxon>
        <taxon>Malacostraca</taxon>
        <taxon>Eumalacostraca</taxon>
        <taxon>Eucarida</taxon>
        <taxon>Decapoda</taxon>
        <taxon>Pleocyemata</taxon>
        <taxon>Brachyura</taxon>
        <taxon>Eubrachyura</taxon>
        <taxon>Portunoidea</taxon>
        <taxon>Portunidae</taxon>
        <taxon>Portuninae</taxon>
        <taxon>Scylla</taxon>
    </lineage>
</organism>
<dbReference type="SUPFAM" id="SSF52540">
    <property type="entry name" value="P-loop containing nucleoside triphosphate hydrolases"/>
    <property type="match status" value="1"/>
</dbReference>
<dbReference type="InterPro" id="IPR051135">
    <property type="entry name" value="Gal/GlcNAc/GalNAc_ST"/>
</dbReference>
<dbReference type="PANTHER" id="PTHR10704">
    <property type="entry name" value="CARBOHYDRATE SULFOTRANSFERASE"/>
    <property type="match status" value="1"/>
</dbReference>
<sequence length="110" mass="12973">MMVRYEDMGLKPEEKAKEIFKFLGLSYNKYVSTYVKEHTTLYKKPKKRKDAYGTFRDSKATIFAWRGALNYEAVVTIQDKCQEPLQRLGLRSFDSEDEYLNTTMSVLLHE</sequence>
<dbReference type="EMBL" id="GDRN01037361">
    <property type="protein sequence ID" value="JAI67300.1"/>
    <property type="molecule type" value="Transcribed_RNA"/>
</dbReference>